<sequence>MPIPKPKKDEKQKEFHSRCMSVIFDEYGLEQGNAVCYDAWRDSKKENKMKNLKEADTFKCPECDSKVLVNTGYCLKCKKKVKESKIKEEGFENILRDGAWPIITIGFIAEFDDDYEDVISEAKMYLQEYYGFEFDNYKDVVYTDESAQTIEVANPIDWDQIQRLINNAEWIDSETIYLSDIQTNIMFVDREGNSMSIDLLSESKKEIKTNTILEKSHGITVILNEEEKLKVGDRVIMSNSGLMMYSNKYKDKEYIIKDIVADHGFNTFDIGLPFRVEVLDVVKVEESKEETFILRDNVRIGRIILEKYERIK</sequence>
<feature type="non-terminal residue" evidence="1">
    <location>
        <position position="312"/>
    </location>
</feature>
<name>A0A0F9MGF0_9ZZZZ</name>
<reference evidence="1" key="1">
    <citation type="journal article" date="2015" name="Nature">
        <title>Complex archaea that bridge the gap between prokaryotes and eukaryotes.</title>
        <authorList>
            <person name="Spang A."/>
            <person name="Saw J.H."/>
            <person name="Jorgensen S.L."/>
            <person name="Zaremba-Niedzwiedzka K."/>
            <person name="Martijn J."/>
            <person name="Lind A.E."/>
            <person name="van Eijk R."/>
            <person name="Schleper C."/>
            <person name="Guy L."/>
            <person name="Ettema T.J."/>
        </authorList>
    </citation>
    <scope>NUCLEOTIDE SEQUENCE</scope>
</reference>
<accession>A0A0F9MGF0</accession>
<organism evidence="1">
    <name type="scientific">marine sediment metagenome</name>
    <dbReference type="NCBI Taxonomy" id="412755"/>
    <lineage>
        <taxon>unclassified sequences</taxon>
        <taxon>metagenomes</taxon>
        <taxon>ecological metagenomes</taxon>
    </lineage>
</organism>
<protein>
    <submittedName>
        <fullName evidence="1">Uncharacterized protein</fullName>
    </submittedName>
</protein>
<comment type="caution">
    <text evidence="1">The sequence shown here is derived from an EMBL/GenBank/DDBJ whole genome shotgun (WGS) entry which is preliminary data.</text>
</comment>
<dbReference type="EMBL" id="LAZR01010211">
    <property type="protein sequence ID" value="KKM68197.1"/>
    <property type="molecule type" value="Genomic_DNA"/>
</dbReference>
<gene>
    <name evidence="1" type="ORF">LCGC14_1463240</name>
</gene>
<proteinExistence type="predicted"/>
<evidence type="ECO:0000313" key="1">
    <source>
        <dbReference type="EMBL" id="KKM68197.1"/>
    </source>
</evidence>
<dbReference type="AlphaFoldDB" id="A0A0F9MGF0"/>